<evidence type="ECO:0000313" key="2">
    <source>
        <dbReference type="Proteomes" id="UP000324222"/>
    </source>
</evidence>
<proteinExistence type="predicted"/>
<sequence>MQVTMSLPVKGQSR</sequence>
<dbReference type="EMBL" id="VSRR010034479">
    <property type="protein sequence ID" value="MPC72295.1"/>
    <property type="molecule type" value="Genomic_DNA"/>
</dbReference>
<gene>
    <name evidence="1" type="ORF">E2C01_066594</name>
</gene>
<accession>A0A5B7HRE0</accession>
<keyword evidence="2" id="KW-1185">Reference proteome</keyword>
<dbReference type="Proteomes" id="UP000324222">
    <property type="component" value="Unassembled WGS sequence"/>
</dbReference>
<reference evidence="1 2" key="1">
    <citation type="submission" date="2019-05" db="EMBL/GenBank/DDBJ databases">
        <title>Another draft genome of Portunus trituberculatus and its Hox gene families provides insights of decapod evolution.</title>
        <authorList>
            <person name="Jeong J.-H."/>
            <person name="Song I."/>
            <person name="Kim S."/>
            <person name="Choi T."/>
            <person name="Kim D."/>
            <person name="Ryu S."/>
            <person name="Kim W."/>
        </authorList>
    </citation>
    <scope>NUCLEOTIDE SEQUENCE [LARGE SCALE GENOMIC DNA]</scope>
    <source>
        <tissue evidence="1">Muscle</tissue>
    </source>
</reference>
<evidence type="ECO:0000313" key="1">
    <source>
        <dbReference type="EMBL" id="MPC72295.1"/>
    </source>
</evidence>
<protein>
    <submittedName>
        <fullName evidence="1">Uncharacterized protein</fullName>
    </submittedName>
</protein>
<organism evidence="1 2">
    <name type="scientific">Portunus trituberculatus</name>
    <name type="common">Swimming crab</name>
    <name type="synonym">Neptunus trituberculatus</name>
    <dbReference type="NCBI Taxonomy" id="210409"/>
    <lineage>
        <taxon>Eukaryota</taxon>
        <taxon>Metazoa</taxon>
        <taxon>Ecdysozoa</taxon>
        <taxon>Arthropoda</taxon>
        <taxon>Crustacea</taxon>
        <taxon>Multicrustacea</taxon>
        <taxon>Malacostraca</taxon>
        <taxon>Eumalacostraca</taxon>
        <taxon>Eucarida</taxon>
        <taxon>Decapoda</taxon>
        <taxon>Pleocyemata</taxon>
        <taxon>Brachyura</taxon>
        <taxon>Eubrachyura</taxon>
        <taxon>Portunoidea</taxon>
        <taxon>Portunidae</taxon>
        <taxon>Portuninae</taxon>
        <taxon>Portunus</taxon>
    </lineage>
</organism>
<comment type="caution">
    <text evidence="1">The sequence shown here is derived from an EMBL/GenBank/DDBJ whole genome shotgun (WGS) entry which is preliminary data.</text>
</comment>
<name>A0A5B7HRE0_PORTR</name>